<accession>A0ABU8JE94</accession>
<keyword evidence="7" id="KW-0067">ATP-binding</keyword>
<evidence type="ECO:0000256" key="2">
    <source>
        <dbReference type="ARBA" id="ARBA00012438"/>
    </source>
</evidence>
<dbReference type="InterPro" id="IPR003594">
    <property type="entry name" value="HATPase_dom"/>
</dbReference>
<dbReference type="Gene3D" id="3.40.50.2300">
    <property type="match status" value="2"/>
</dbReference>
<dbReference type="InterPro" id="IPR004358">
    <property type="entry name" value="Sig_transdc_His_kin-like_C"/>
</dbReference>
<name>A0ABU8JE94_9GAMM</name>
<proteinExistence type="predicted"/>
<evidence type="ECO:0000259" key="10">
    <source>
        <dbReference type="PROSITE" id="PS50109"/>
    </source>
</evidence>
<evidence type="ECO:0000256" key="3">
    <source>
        <dbReference type="ARBA" id="ARBA00022553"/>
    </source>
</evidence>
<dbReference type="InterPro" id="IPR011006">
    <property type="entry name" value="CheY-like_superfamily"/>
</dbReference>
<feature type="domain" description="Response regulatory" evidence="11">
    <location>
        <begin position="13"/>
        <end position="129"/>
    </location>
</feature>
<keyword evidence="8" id="KW-0902">Two-component regulatory system</keyword>
<evidence type="ECO:0000256" key="1">
    <source>
        <dbReference type="ARBA" id="ARBA00000085"/>
    </source>
</evidence>
<keyword evidence="5" id="KW-0547">Nucleotide-binding</keyword>
<evidence type="ECO:0000256" key="6">
    <source>
        <dbReference type="ARBA" id="ARBA00022777"/>
    </source>
</evidence>
<dbReference type="Pfam" id="PF02518">
    <property type="entry name" value="HATPase_c"/>
    <property type="match status" value="1"/>
</dbReference>
<keyword evidence="3 9" id="KW-0597">Phosphoprotein</keyword>
<dbReference type="Proteomes" id="UP001381174">
    <property type="component" value="Unassembled WGS sequence"/>
</dbReference>
<keyword evidence="6" id="KW-0418">Kinase</keyword>
<comment type="caution">
    <text evidence="12">The sequence shown here is derived from an EMBL/GenBank/DDBJ whole genome shotgun (WGS) entry which is preliminary data.</text>
</comment>
<dbReference type="PROSITE" id="PS50110">
    <property type="entry name" value="RESPONSE_REGULATORY"/>
    <property type="match status" value="2"/>
</dbReference>
<sequence>MVHRTPRPLPTIHILHVEDDPIDAELILAELDADGIEYQARVVDNEADYLAALDEFQPDIVLSDLSLPGFSGQRALDLLRRRDEDLPFIYVSATLGEEAAVEALRNGATDYILKQNPARLASAVRRALAEAEAVRAKRHAEAELIRAQRFESLAMLAGGLSHDLRNLLQPLLLAGDSLQDYQDDPRLARLGALVRDCGRRGLQMVQSMLSFARGARRAEQVKVGALLDALGLLLRGSVPKGVRMEMEIEDRELAFEGNHTELQQALLNLCLNAIQAMPEGGRLRVVAAQRELAGDFFLPEEPVKPGRYLCLTVADTGMGMTAEVRDRLFEPFFTTKEGGTGLGLLSCQRIVASHGGVMRLDSEPGKGTAFHLYIPLEEPQAEVAPEEESESLMGEAERVLVVVEEAGPLSLLVDVLDGYGYQPHASQSGTAALQWIEAHGVPDLVVMDADMNLFTGVRTLAALIEHGYRRSVLLLARPEAPPDLEELPRLDRLYLVDKPINTQQLLRTMRQALGGQESGAEG</sequence>
<dbReference type="PRINTS" id="PR00344">
    <property type="entry name" value="BCTRLSENSOR"/>
</dbReference>
<reference evidence="12 13" key="1">
    <citation type="journal article" date="2014" name="Int. J. Syst. Evol. Microbiol.">
        <title>Fulvimonas yonginensis sp. nov., isolated from greenhouse soil, and emended description of the genus Fulvimonas.</title>
        <authorList>
            <person name="Ahn J.H."/>
            <person name="Kim S.J."/>
            <person name="Weon H.Y."/>
            <person name="Hong S.B."/>
            <person name="Seok S.J."/>
            <person name="Kwon S.W."/>
        </authorList>
    </citation>
    <scope>NUCLEOTIDE SEQUENCE [LARGE SCALE GENOMIC DNA]</scope>
    <source>
        <strain evidence="12 13">KACC 16952</strain>
    </source>
</reference>
<gene>
    <name evidence="12" type="ORF">WAT24_12510</name>
</gene>
<dbReference type="EMBL" id="JBBBNY010000009">
    <property type="protein sequence ID" value="MEI7037584.1"/>
    <property type="molecule type" value="Genomic_DNA"/>
</dbReference>
<dbReference type="Gene3D" id="3.30.565.10">
    <property type="entry name" value="Histidine kinase-like ATPase, C-terminal domain"/>
    <property type="match status" value="1"/>
</dbReference>
<dbReference type="InterPro" id="IPR005467">
    <property type="entry name" value="His_kinase_dom"/>
</dbReference>
<dbReference type="InterPro" id="IPR001789">
    <property type="entry name" value="Sig_transdc_resp-reg_receiver"/>
</dbReference>
<dbReference type="PANTHER" id="PTHR43065:SF46">
    <property type="entry name" value="C4-DICARBOXYLATE TRANSPORT SENSOR PROTEIN DCTB"/>
    <property type="match status" value="1"/>
</dbReference>
<dbReference type="InterPro" id="IPR036097">
    <property type="entry name" value="HisK_dim/P_sf"/>
</dbReference>
<dbReference type="SUPFAM" id="SSF47384">
    <property type="entry name" value="Homodimeric domain of signal transducing histidine kinase"/>
    <property type="match status" value="1"/>
</dbReference>
<dbReference type="EC" id="2.7.13.3" evidence="2"/>
<keyword evidence="4" id="KW-0808">Transferase</keyword>
<keyword evidence="13" id="KW-1185">Reference proteome</keyword>
<comment type="catalytic activity">
    <reaction evidence="1">
        <text>ATP + protein L-histidine = ADP + protein N-phospho-L-histidine.</text>
        <dbReference type="EC" id="2.7.13.3"/>
    </reaction>
</comment>
<feature type="modified residue" description="4-aspartylphosphate" evidence="9">
    <location>
        <position position="64"/>
    </location>
</feature>
<dbReference type="PROSITE" id="PS50109">
    <property type="entry name" value="HIS_KIN"/>
    <property type="match status" value="1"/>
</dbReference>
<dbReference type="Gene3D" id="1.10.287.130">
    <property type="match status" value="1"/>
</dbReference>
<evidence type="ECO:0000256" key="5">
    <source>
        <dbReference type="ARBA" id="ARBA00022741"/>
    </source>
</evidence>
<dbReference type="CDD" id="cd00156">
    <property type="entry name" value="REC"/>
    <property type="match status" value="1"/>
</dbReference>
<evidence type="ECO:0000256" key="8">
    <source>
        <dbReference type="ARBA" id="ARBA00023012"/>
    </source>
</evidence>
<dbReference type="SUPFAM" id="SSF52172">
    <property type="entry name" value="CheY-like"/>
    <property type="match status" value="2"/>
</dbReference>
<dbReference type="SUPFAM" id="SSF55874">
    <property type="entry name" value="ATPase domain of HSP90 chaperone/DNA topoisomerase II/histidine kinase"/>
    <property type="match status" value="1"/>
</dbReference>
<dbReference type="Pfam" id="PF00512">
    <property type="entry name" value="HisKA"/>
    <property type="match status" value="1"/>
</dbReference>
<evidence type="ECO:0000313" key="13">
    <source>
        <dbReference type="Proteomes" id="UP001381174"/>
    </source>
</evidence>
<feature type="domain" description="Histidine kinase" evidence="10">
    <location>
        <begin position="159"/>
        <end position="378"/>
    </location>
</feature>
<dbReference type="RefSeq" id="WP_336808221.1">
    <property type="nucleotide sequence ID" value="NZ_JBBBNY010000009.1"/>
</dbReference>
<evidence type="ECO:0000313" key="12">
    <source>
        <dbReference type="EMBL" id="MEI7037584.1"/>
    </source>
</evidence>
<dbReference type="SMART" id="SM00388">
    <property type="entry name" value="HisKA"/>
    <property type="match status" value="1"/>
</dbReference>
<dbReference type="PANTHER" id="PTHR43065">
    <property type="entry name" value="SENSOR HISTIDINE KINASE"/>
    <property type="match status" value="1"/>
</dbReference>
<dbReference type="SMART" id="SM00448">
    <property type="entry name" value="REC"/>
    <property type="match status" value="2"/>
</dbReference>
<dbReference type="Pfam" id="PF00072">
    <property type="entry name" value="Response_reg"/>
    <property type="match status" value="2"/>
</dbReference>
<dbReference type="InterPro" id="IPR036890">
    <property type="entry name" value="HATPase_C_sf"/>
</dbReference>
<organism evidence="12 13">
    <name type="scientific">Fulvimonas yonginensis</name>
    <dbReference type="NCBI Taxonomy" id="1495200"/>
    <lineage>
        <taxon>Bacteria</taxon>
        <taxon>Pseudomonadati</taxon>
        <taxon>Pseudomonadota</taxon>
        <taxon>Gammaproteobacteria</taxon>
        <taxon>Lysobacterales</taxon>
        <taxon>Rhodanobacteraceae</taxon>
        <taxon>Fulvimonas</taxon>
    </lineage>
</organism>
<feature type="modified residue" description="4-aspartylphosphate" evidence="9">
    <location>
        <position position="448"/>
    </location>
</feature>
<evidence type="ECO:0000256" key="4">
    <source>
        <dbReference type="ARBA" id="ARBA00022679"/>
    </source>
</evidence>
<dbReference type="SMART" id="SM00387">
    <property type="entry name" value="HATPase_c"/>
    <property type="match status" value="1"/>
</dbReference>
<evidence type="ECO:0000256" key="9">
    <source>
        <dbReference type="PROSITE-ProRule" id="PRU00169"/>
    </source>
</evidence>
<evidence type="ECO:0000256" key="7">
    <source>
        <dbReference type="ARBA" id="ARBA00022840"/>
    </source>
</evidence>
<evidence type="ECO:0000259" key="11">
    <source>
        <dbReference type="PROSITE" id="PS50110"/>
    </source>
</evidence>
<dbReference type="InterPro" id="IPR003661">
    <property type="entry name" value="HisK_dim/P_dom"/>
</dbReference>
<feature type="domain" description="Response regulatory" evidence="11">
    <location>
        <begin position="398"/>
        <end position="513"/>
    </location>
</feature>
<protein>
    <recommendedName>
        <fullName evidence="2">histidine kinase</fullName>
        <ecNumber evidence="2">2.7.13.3</ecNumber>
    </recommendedName>
</protein>